<dbReference type="CDD" id="cd06445">
    <property type="entry name" value="ATase"/>
    <property type="match status" value="1"/>
</dbReference>
<evidence type="ECO:0000256" key="7">
    <source>
        <dbReference type="ARBA" id="ARBA00023159"/>
    </source>
</evidence>
<evidence type="ECO:0000256" key="2">
    <source>
        <dbReference type="ARBA" id="ARBA00001947"/>
    </source>
</evidence>
<evidence type="ECO:0000256" key="6">
    <source>
        <dbReference type="ARBA" id="ARBA00023015"/>
    </source>
</evidence>
<dbReference type="PANTHER" id="PTHR10815:SF5">
    <property type="entry name" value="METHYLATED-DNA--PROTEIN-CYSTEINE METHYLTRANSFERASE"/>
    <property type="match status" value="1"/>
</dbReference>
<dbReference type="PROSITE" id="PS00374">
    <property type="entry name" value="MGMT"/>
    <property type="match status" value="1"/>
</dbReference>
<dbReference type="SMART" id="SM00342">
    <property type="entry name" value="HTH_ARAC"/>
    <property type="match status" value="1"/>
</dbReference>
<dbReference type="GO" id="GO:0003908">
    <property type="term" value="F:methylated-DNA-[protein]-cysteine S-methyltransferase activity"/>
    <property type="evidence" value="ECO:0007669"/>
    <property type="project" value="UniProtKB-EC"/>
</dbReference>
<dbReference type="KEGG" id="xba:C7S18_01185"/>
<dbReference type="InterPro" id="IPR014048">
    <property type="entry name" value="MethylDNA_cys_MeTrfase_DNA-bd"/>
</dbReference>
<evidence type="ECO:0000256" key="3">
    <source>
        <dbReference type="ARBA" id="ARBA00022603"/>
    </source>
</evidence>
<keyword evidence="9" id="KW-0234">DNA repair</keyword>
<accession>A0A2P1PM33</accession>
<dbReference type="InterPro" id="IPR018060">
    <property type="entry name" value="HTH_AraC"/>
</dbReference>
<dbReference type="SUPFAM" id="SSF53155">
    <property type="entry name" value="Methylated DNA-protein cysteine methyltransferase domain"/>
    <property type="match status" value="1"/>
</dbReference>
<dbReference type="InterPro" id="IPR004026">
    <property type="entry name" value="Ada_DNA_repair_Zn-bd"/>
</dbReference>
<dbReference type="Gene3D" id="1.10.10.10">
    <property type="entry name" value="Winged helix-like DNA-binding domain superfamily/Winged helix DNA-binding domain"/>
    <property type="match status" value="1"/>
</dbReference>
<dbReference type="OrthoDB" id="9802228at2"/>
<comment type="catalytic activity">
    <reaction evidence="1">
        <text>a 4-O-methyl-thymidine in DNA + L-cysteinyl-[protein] = a thymidine in DNA + S-methyl-L-cysteinyl-[protein]</text>
        <dbReference type="Rhea" id="RHEA:53428"/>
        <dbReference type="Rhea" id="RHEA-COMP:10131"/>
        <dbReference type="Rhea" id="RHEA-COMP:10132"/>
        <dbReference type="Rhea" id="RHEA-COMP:13555"/>
        <dbReference type="Rhea" id="RHEA-COMP:13556"/>
        <dbReference type="ChEBI" id="CHEBI:29950"/>
        <dbReference type="ChEBI" id="CHEBI:82612"/>
        <dbReference type="ChEBI" id="CHEBI:137386"/>
        <dbReference type="ChEBI" id="CHEBI:137387"/>
        <dbReference type="EC" id="2.1.1.63"/>
    </reaction>
</comment>
<dbReference type="GO" id="GO:0006281">
    <property type="term" value="P:DNA repair"/>
    <property type="evidence" value="ECO:0007669"/>
    <property type="project" value="UniProtKB-KW"/>
</dbReference>
<dbReference type="InterPro" id="IPR036631">
    <property type="entry name" value="MGMT_N_sf"/>
</dbReference>
<keyword evidence="13" id="KW-1185">Reference proteome</keyword>
<dbReference type="InterPro" id="IPR035451">
    <property type="entry name" value="Ada-like_dom_sf"/>
</dbReference>
<dbReference type="GO" id="GO:0043565">
    <property type="term" value="F:sequence-specific DNA binding"/>
    <property type="evidence" value="ECO:0007669"/>
    <property type="project" value="InterPro"/>
</dbReference>
<dbReference type="SUPFAM" id="SSF57884">
    <property type="entry name" value="Ada DNA repair protein, N-terminal domain (N-Ada 10)"/>
    <property type="match status" value="1"/>
</dbReference>
<dbReference type="GO" id="GO:0003700">
    <property type="term" value="F:DNA-binding transcription factor activity"/>
    <property type="evidence" value="ECO:0007669"/>
    <property type="project" value="InterPro"/>
</dbReference>
<evidence type="ECO:0000256" key="4">
    <source>
        <dbReference type="ARBA" id="ARBA00022679"/>
    </source>
</evidence>
<evidence type="ECO:0000313" key="13">
    <source>
        <dbReference type="Proteomes" id="UP000241074"/>
    </source>
</evidence>
<keyword evidence="7" id="KW-0010">Activator</keyword>
<reference evidence="12 13" key="1">
    <citation type="submission" date="2018-03" db="EMBL/GenBank/DDBJ databases">
        <title>Ahniella affigens gen. nov., sp. nov., a gammaproteobacterium isolated from sandy soil near a stream.</title>
        <authorList>
            <person name="Ko Y."/>
            <person name="Kim J.-H."/>
        </authorList>
    </citation>
    <scope>NUCLEOTIDE SEQUENCE [LARGE SCALE GENOMIC DNA]</scope>
    <source>
        <strain evidence="12 13">D13</strain>
    </source>
</reference>
<evidence type="ECO:0000313" key="12">
    <source>
        <dbReference type="EMBL" id="AVP95896.1"/>
    </source>
</evidence>
<comment type="cofactor">
    <cofactor evidence="2">
        <name>Zn(2+)</name>
        <dbReference type="ChEBI" id="CHEBI:29105"/>
    </cofactor>
</comment>
<proteinExistence type="predicted"/>
<dbReference type="SUPFAM" id="SSF46767">
    <property type="entry name" value="Methylated DNA-protein cysteine methyltransferase, C-terminal domain"/>
    <property type="match status" value="1"/>
</dbReference>
<dbReference type="GO" id="GO:0008270">
    <property type="term" value="F:zinc ion binding"/>
    <property type="evidence" value="ECO:0007669"/>
    <property type="project" value="InterPro"/>
</dbReference>
<dbReference type="NCBIfam" id="TIGR00589">
    <property type="entry name" value="ogt"/>
    <property type="match status" value="1"/>
</dbReference>
<evidence type="ECO:0000259" key="11">
    <source>
        <dbReference type="PROSITE" id="PS01124"/>
    </source>
</evidence>
<keyword evidence="8" id="KW-0804">Transcription</keyword>
<keyword evidence="6" id="KW-0805">Transcription regulation</keyword>
<feature type="domain" description="HTH araC/xylS-type" evidence="11">
    <location>
        <begin position="82"/>
        <end position="179"/>
    </location>
</feature>
<evidence type="ECO:0000256" key="1">
    <source>
        <dbReference type="ARBA" id="ARBA00001286"/>
    </source>
</evidence>
<dbReference type="GO" id="GO:0032259">
    <property type="term" value="P:methylation"/>
    <property type="evidence" value="ECO:0007669"/>
    <property type="project" value="UniProtKB-KW"/>
</dbReference>
<dbReference type="PANTHER" id="PTHR10815">
    <property type="entry name" value="METHYLATED-DNA--PROTEIN-CYSTEINE METHYLTRANSFERASE"/>
    <property type="match status" value="1"/>
</dbReference>
<dbReference type="InterPro" id="IPR036388">
    <property type="entry name" value="WH-like_DNA-bd_sf"/>
</dbReference>
<dbReference type="InterPro" id="IPR009057">
    <property type="entry name" value="Homeodomain-like_sf"/>
</dbReference>
<dbReference type="Proteomes" id="UP000241074">
    <property type="component" value="Chromosome"/>
</dbReference>
<dbReference type="SUPFAM" id="SSF46689">
    <property type="entry name" value="Homeodomain-like"/>
    <property type="match status" value="1"/>
</dbReference>
<evidence type="ECO:0000256" key="5">
    <source>
        <dbReference type="ARBA" id="ARBA00022763"/>
    </source>
</evidence>
<keyword evidence="4 12" id="KW-0808">Transferase</keyword>
<dbReference type="RefSeq" id="WP_106889825.1">
    <property type="nucleotide sequence ID" value="NZ_CP027860.1"/>
</dbReference>
<dbReference type="PROSITE" id="PS01124">
    <property type="entry name" value="HTH_ARAC_FAMILY_2"/>
    <property type="match status" value="1"/>
</dbReference>
<dbReference type="AlphaFoldDB" id="A0A2P1PM33"/>
<evidence type="ECO:0000256" key="9">
    <source>
        <dbReference type="ARBA" id="ARBA00023204"/>
    </source>
</evidence>
<keyword evidence="5" id="KW-0227">DNA damage</keyword>
<comment type="catalytic activity">
    <reaction evidence="10">
        <text>a 6-O-methyl-2'-deoxyguanosine in DNA + L-cysteinyl-[protein] = S-methyl-L-cysteinyl-[protein] + a 2'-deoxyguanosine in DNA</text>
        <dbReference type="Rhea" id="RHEA:24000"/>
        <dbReference type="Rhea" id="RHEA-COMP:10131"/>
        <dbReference type="Rhea" id="RHEA-COMP:10132"/>
        <dbReference type="Rhea" id="RHEA-COMP:11367"/>
        <dbReference type="Rhea" id="RHEA-COMP:11368"/>
        <dbReference type="ChEBI" id="CHEBI:29950"/>
        <dbReference type="ChEBI" id="CHEBI:82612"/>
        <dbReference type="ChEBI" id="CHEBI:85445"/>
        <dbReference type="ChEBI" id="CHEBI:85448"/>
        <dbReference type="EC" id="2.1.1.63"/>
    </reaction>
</comment>
<dbReference type="InterPro" id="IPR036217">
    <property type="entry name" value="MethylDNA_cys_MeTrfase_DNAb"/>
</dbReference>
<protein>
    <submittedName>
        <fullName evidence="12">Cysteine methyltransferase</fullName>
    </submittedName>
</protein>
<evidence type="ECO:0000256" key="8">
    <source>
        <dbReference type="ARBA" id="ARBA00023163"/>
    </source>
</evidence>
<dbReference type="InterPro" id="IPR001497">
    <property type="entry name" value="MethylDNA_cys_MeTrfase_AS"/>
</dbReference>
<dbReference type="Gene3D" id="3.40.10.10">
    <property type="entry name" value="DNA Methylphosphotriester Repair Domain"/>
    <property type="match status" value="1"/>
</dbReference>
<evidence type="ECO:0000256" key="10">
    <source>
        <dbReference type="ARBA" id="ARBA00049348"/>
    </source>
</evidence>
<keyword evidence="3 12" id="KW-0489">Methyltransferase</keyword>
<dbReference type="Pfam" id="PF02805">
    <property type="entry name" value="Ada_Zn_binding"/>
    <property type="match status" value="1"/>
</dbReference>
<dbReference type="Pfam" id="PF12833">
    <property type="entry name" value="HTH_18"/>
    <property type="match status" value="1"/>
</dbReference>
<organism evidence="12 13">
    <name type="scientific">Ahniella affigens</name>
    <dbReference type="NCBI Taxonomy" id="2021234"/>
    <lineage>
        <taxon>Bacteria</taxon>
        <taxon>Pseudomonadati</taxon>
        <taxon>Pseudomonadota</taxon>
        <taxon>Gammaproteobacteria</taxon>
        <taxon>Lysobacterales</taxon>
        <taxon>Rhodanobacteraceae</taxon>
        <taxon>Ahniella</taxon>
    </lineage>
</organism>
<dbReference type="Gene3D" id="3.30.160.70">
    <property type="entry name" value="Methylated DNA-protein cysteine methyltransferase domain"/>
    <property type="match status" value="1"/>
</dbReference>
<name>A0A2P1PM33_9GAMM</name>
<reference evidence="12 13" key="2">
    <citation type="submission" date="2018-03" db="EMBL/GenBank/DDBJ databases">
        <authorList>
            <person name="Keele B.F."/>
        </authorList>
    </citation>
    <scope>NUCLEOTIDE SEQUENCE [LARGE SCALE GENOMIC DNA]</scope>
    <source>
        <strain evidence="12 13">D13</strain>
    </source>
</reference>
<gene>
    <name evidence="12" type="ORF">C7S18_01185</name>
</gene>
<dbReference type="EMBL" id="CP027860">
    <property type="protein sequence ID" value="AVP95896.1"/>
    <property type="molecule type" value="Genomic_DNA"/>
</dbReference>
<dbReference type="Pfam" id="PF01035">
    <property type="entry name" value="DNA_binding_1"/>
    <property type="match status" value="1"/>
</dbReference>
<dbReference type="Gene3D" id="1.10.10.60">
    <property type="entry name" value="Homeodomain-like"/>
    <property type="match status" value="1"/>
</dbReference>
<sequence>MSLPSPEECLHAVQTRDARFDGRFVYGVLSTTIFCRPSCPSRPARPEHLRWFDTPGAAINAGFRPCKRCRPEQTEQSDQILERLSRWLIEHADANPSLDDLAAMGPWSPTQLQKRFKAWLGISPKQLLDATRSEVFKAALKRGMRITDAIMEAGFGSSSRVYGEPLRHLGMSPKSWRSGAAGEQIFFASTDTALGRLMMAATETGVCFAEFGTDDAALLAKLRQEFPNATLRESPARESSELATWLQALSDHLEHDQPRPNVPLDLRGTALQIKVWRFLLGTEIGSRHSYSEVARAIGADKAHRAVASACAANRIAILVPCHRVLSASGSLAGYRWGLARKRALLAQEALAGPALAQATTTQQNVVSD</sequence>